<reference evidence="3" key="1">
    <citation type="submission" date="2021-12" db="EMBL/GenBank/DDBJ databases">
        <authorList>
            <person name="King R."/>
        </authorList>
    </citation>
    <scope>NUCLEOTIDE SEQUENCE</scope>
</reference>
<evidence type="ECO:0000256" key="1">
    <source>
        <dbReference type="SAM" id="MobiDB-lite"/>
    </source>
</evidence>
<dbReference type="OrthoDB" id="6751518at2759"/>
<dbReference type="EMBL" id="OV121138">
    <property type="protein sequence ID" value="CAH0561514.1"/>
    <property type="molecule type" value="Genomic_DNA"/>
</dbReference>
<feature type="region of interest" description="Disordered" evidence="1">
    <location>
        <begin position="1"/>
        <end position="25"/>
    </location>
</feature>
<dbReference type="Pfam" id="PF10545">
    <property type="entry name" value="MADF_DNA_bdg"/>
    <property type="match status" value="1"/>
</dbReference>
<feature type="domain" description="MADF" evidence="2">
    <location>
        <begin position="31"/>
        <end position="111"/>
    </location>
</feature>
<gene>
    <name evidence="3" type="ORF">MELIAE_LOCUS11022</name>
</gene>
<sequence>MHRKHSTRDHAAQTKTIEHRSVREAKPTRCRRFPNLYNVGSPLYKNKEKMAESLQHICRELNEQCGTTFAMEEVWKTLNGLRKSYFHEVKKIRKNRRYSSTLWCFHDICFLNNGTLSVEGKSDFVSYEELSTFYDGQTYTHIPDHFERLGNMVAIELRKLEDEVILGRAETHIVQVIAEALVEYDYYYD</sequence>
<proteinExistence type="predicted"/>
<evidence type="ECO:0000313" key="4">
    <source>
        <dbReference type="Proteomes" id="UP001154078"/>
    </source>
</evidence>
<evidence type="ECO:0000259" key="2">
    <source>
        <dbReference type="Pfam" id="PF10545"/>
    </source>
</evidence>
<dbReference type="InterPro" id="IPR006578">
    <property type="entry name" value="MADF-dom"/>
</dbReference>
<accession>A0A9P0BFC7</accession>
<dbReference type="Proteomes" id="UP001154078">
    <property type="component" value="Chromosome 7"/>
</dbReference>
<feature type="compositionally biased region" description="Basic and acidic residues" evidence="1">
    <location>
        <begin position="8"/>
        <end position="25"/>
    </location>
</feature>
<dbReference type="PANTHER" id="PTHR21505:SF12">
    <property type="entry name" value="MADF DOMAIN-CONTAINING PROTEIN-RELATED"/>
    <property type="match status" value="1"/>
</dbReference>
<protein>
    <recommendedName>
        <fullName evidence="2">MADF domain-containing protein</fullName>
    </recommendedName>
</protein>
<organism evidence="3 4">
    <name type="scientific">Brassicogethes aeneus</name>
    <name type="common">Rape pollen beetle</name>
    <name type="synonym">Meligethes aeneus</name>
    <dbReference type="NCBI Taxonomy" id="1431903"/>
    <lineage>
        <taxon>Eukaryota</taxon>
        <taxon>Metazoa</taxon>
        <taxon>Ecdysozoa</taxon>
        <taxon>Arthropoda</taxon>
        <taxon>Hexapoda</taxon>
        <taxon>Insecta</taxon>
        <taxon>Pterygota</taxon>
        <taxon>Neoptera</taxon>
        <taxon>Endopterygota</taxon>
        <taxon>Coleoptera</taxon>
        <taxon>Polyphaga</taxon>
        <taxon>Cucujiformia</taxon>
        <taxon>Nitidulidae</taxon>
        <taxon>Meligethinae</taxon>
        <taxon>Brassicogethes</taxon>
    </lineage>
</organism>
<evidence type="ECO:0000313" key="3">
    <source>
        <dbReference type="EMBL" id="CAH0561514.1"/>
    </source>
</evidence>
<dbReference type="AlphaFoldDB" id="A0A9P0BFC7"/>
<name>A0A9P0BFC7_BRAAE</name>
<keyword evidence="4" id="KW-1185">Reference proteome</keyword>
<dbReference type="PANTHER" id="PTHR21505">
    <property type="entry name" value="MADF DOMAIN-CONTAINING PROTEIN-RELATED"/>
    <property type="match status" value="1"/>
</dbReference>